<protein>
    <submittedName>
        <fullName evidence="7">Potassium transport protein 1</fullName>
    </submittedName>
</protein>
<evidence type="ECO:0000256" key="3">
    <source>
        <dbReference type="ARBA" id="ARBA00022692"/>
    </source>
</evidence>
<keyword evidence="6" id="KW-0472">Membrane</keyword>
<organism evidence="7 8">
    <name type="scientific">Neolecta irregularis (strain DAH-3)</name>
    <dbReference type="NCBI Taxonomy" id="1198029"/>
    <lineage>
        <taxon>Eukaryota</taxon>
        <taxon>Fungi</taxon>
        <taxon>Dikarya</taxon>
        <taxon>Ascomycota</taxon>
        <taxon>Taphrinomycotina</taxon>
        <taxon>Neolectales</taxon>
        <taxon>Neolectaceae</taxon>
        <taxon>Neolecta</taxon>
    </lineage>
</organism>
<accession>A0A1U7LWX7</accession>
<dbReference type="InterPro" id="IPR003445">
    <property type="entry name" value="Cat_transpt"/>
</dbReference>
<dbReference type="GO" id="GO:0030007">
    <property type="term" value="P:intracellular potassium ion homeostasis"/>
    <property type="evidence" value="ECO:0007669"/>
    <property type="project" value="TreeGrafter"/>
</dbReference>
<evidence type="ECO:0000256" key="6">
    <source>
        <dbReference type="ARBA" id="ARBA00023136"/>
    </source>
</evidence>
<dbReference type="GO" id="GO:0005886">
    <property type="term" value="C:plasma membrane"/>
    <property type="evidence" value="ECO:0007669"/>
    <property type="project" value="TreeGrafter"/>
</dbReference>
<dbReference type="PANTHER" id="PTHR31064">
    <property type="entry name" value="POTASSIUM TRANSPORT PROTEIN DDB_G0292412-RELATED"/>
    <property type="match status" value="1"/>
</dbReference>
<sequence length="111" mass="12780">MLSSNLYKEQSLGIYSSKPLHDEVEDFETTHKFFGVQLHTLLAHDLYFLVGAIWLTMIVEEGQFERDPVNFSVFDIMFKTVSAYGVHVTSCDCSILDCLDHLLIWAIVYLE</sequence>
<dbReference type="EMBL" id="LXFE01000124">
    <property type="protein sequence ID" value="OLL27052.1"/>
    <property type="molecule type" value="Genomic_DNA"/>
</dbReference>
<dbReference type="InterPro" id="IPR051143">
    <property type="entry name" value="TrkH_K-transport"/>
</dbReference>
<evidence type="ECO:0000256" key="5">
    <source>
        <dbReference type="ARBA" id="ARBA00023065"/>
    </source>
</evidence>
<dbReference type="AlphaFoldDB" id="A0A1U7LWX7"/>
<comment type="subcellular location">
    <subcellularLocation>
        <location evidence="1">Membrane</location>
        <topology evidence="1">Multi-pass membrane protein</topology>
    </subcellularLocation>
</comment>
<comment type="caution">
    <text evidence="7">The sequence shown here is derived from an EMBL/GenBank/DDBJ whole genome shotgun (WGS) entry which is preliminary data.</text>
</comment>
<dbReference type="GO" id="GO:1990573">
    <property type="term" value="P:potassium ion import across plasma membrane"/>
    <property type="evidence" value="ECO:0007669"/>
    <property type="project" value="TreeGrafter"/>
</dbReference>
<dbReference type="GO" id="GO:0140107">
    <property type="term" value="F:high-affinity potassium ion transmembrane transporter activity"/>
    <property type="evidence" value="ECO:0007669"/>
    <property type="project" value="TreeGrafter"/>
</dbReference>
<evidence type="ECO:0000256" key="4">
    <source>
        <dbReference type="ARBA" id="ARBA00022989"/>
    </source>
</evidence>
<evidence type="ECO:0000313" key="8">
    <source>
        <dbReference type="Proteomes" id="UP000186594"/>
    </source>
</evidence>
<dbReference type="STRING" id="1198029.A0A1U7LWX7"/>
<dbReference type="OrthoDB" id="9999863at2759"/>
<keyword evidence="5" id="KW-0406">Ion transport</keyword>
<evidence type="ECO:0000313" key="7">
    <source>
        <dbReference type="EMBL" id="OLL27052.1"/>
    </source>
</evidence>
<gene>
    <name evidence="7" type="ORF">NEOLI_001102</name>
</gene>
<keyword evidence="3" id="KW-0812">Transmembrane</keyword>
<keyword evidence="2" id="KW-0813">Transport</keyword>
<dbReference type="PANTHER" id="PTHR31064:SF37">
    <property type="entry name" value="TRANSPORTER, PUTATIVE (EUROFUNG)-RELATED"/>
    <property type="match status" value="1"/>
</dbReference>
<name>A0A1U7LWX7_NEOID</name>
<reference evidence="7 8" key="1">
    <citation type="submission" date="2016-04" db="EMBL/GenBank/DDBJ databases">
        <title>Evolutionary innovation and constraint leading to complex multicellularity in the Ascomycota.</title>
        <authorList>
            <person name="Cisse O."/>
            <person name="Nguyen A."/>
            <person name="Hewitt D.A."/>
            <person name="Jedd G."/>
            <person name="Stajich J.E."/>
        </authorList>
    </citation>
    <scope>NUCLEOTIDE SEQUENCE [LARGE SCALE GENOMIC DNA]</scope>
    <source>
        <strain evidence="7 8">DAH-3</strain>
    </source>
</reference>
<keyword evidence="8" id="KW-1185">Reference proteome</keyword>
<dbReference type="Pfam" id="PF02386">
    <property type="entry name" value="TrkH"/>
    <property type="match status" value="1"/>
</dbReference>
<evidence type="ECO:0000256" key="2">
    <source>
        <dbReference type="ARBA" id="ARBA00022448"/>
    </source>
</evidence>
<keyword evidence="4" id="KW-1133">Transmembrane helix</keyword>
<proteinExistence type="predicted"/>
<dbReference type="Proteomes" id="UP000186594">
    <property type="component" value="Unassembled WGS sequence"/>
</dbReference>
<evidence type="ECO:0000256" key="1">
    <source>
        <dbReference type="ARBA" id="ARBA00004141"/>
    </source>
</evidence>